<organism evidence="2">
    <name type="scientific">uncultured Sphingomonadaceae bacterium</name>
    <dbReference type="NCBI Taxonomy" id="169976"/>
    <lineage>
        <taxon>Bacteria</taxon>
        <taxon>Pseudomonadati</taxon>
        <taxon>Pseudomonadota</taxon>
        <taxon>Alphaproteobacteria</taxon>
        <taxon>Sphingomonadales</taxon>
        <taxon>Sphingomonadaceae</taxon>
        <taxon>environmental samples</taxon>
    </lineage>
</organism>
<reference evidence="2" key="1">
    <citation type="submission" date="2020-02" db="EMBL/GenBank/DDBJ databases">
        <authorList>
            <person name="Meier V. D."/>
        </authorList>
    </citation>
    <scope>NUCLEOTIDE SEQUENCE</scope>
    <source>
        <strain evidence="2">AVDCRST_MAG91</strain>
    </source>
</reference>
<keyword evidence="1" id="KW-1277">Toxin-antitoxin system</keyword>
<accession>A0A6J4SH06</accession>
<name>A0A6J4SH06_9SPHN</name>
<evidence type="ECO:0008006" key="3">
    <source>
        <dbReference type="Google" id="ProtNLM"/>
    </source>
</evidence>
<dbReference type="Gene3D" id="3.30.2310.20">
    <property type="entry name" value="RelE-like"/>
    <property type="match status" value="1"/>
</dbReference>
<proteinExistence type="predicted"/>
<evidence type="ECO:0000313" key="2">
    <source>
        <dbReference type="EMBL" id="CAA9495642.1"/>
    </source>
</evidence>
<dbReference type="Pfam" id="PF05016">
    <property type="entry name" value="ParE_toxin"/>
    <property type="match status" value="1"/>
</dbReference>
<dbReference type="InterPro" id="IPR007712">
    <property type="entry name" value="RelE/ParE_toxin"/>
</dbReference>
<protein>
    <recommendedName>
        <fullName evidence="3">Death on curing protein, Doc toxin</fullName>
    </recommendedName>
</protein>
<dbReference type="EMBL" id="CADCVX010000180">
    <property type="protein sequence ID" value="CAA9495642.1"/>
    <property type="molecule type" value="Genomic_DNA"/>
</dbReference>
<dbReference type="InterPro" id="IPR035093">
    <property type="entry name" value="RelE/ParE_toxin_dom_sf"/>
</dbReference>
<dbReference type="AlphaFoldDB" id="A0A6J4SH06"/>
<sequence length="74" mass="8260">MPHRVIFSPEAEAQLLGLHRYIAGDASPEIATRFTDAIVARCEALDVFPDRGTPKDDLRPGLRTLAFRRRVTIA</sequence>
<evidence type="ECO:0000256" key="1">
    <source>
        <dbReference type="ARBA" id="ARBA00022649"/>
    </source>
</evidence>
<gene>
    <name evidence="2" type="ORF">AVDCRST_MAG91-787</name>
</gene>